<name>A0AAD7C853_9AGAR</name>
<keyword evidence="3" id="KW-1185">Reference proteome</keyword>
<proteinExistence type="predicted"/>
<sequence length="348" mass="36045">MQLRNPSSISSIPNGYGHQLPPPVPSSASARTPPLGKSLIAAEIAITAADQMTLFVNGERIGSGTPPNRGAFVGRFCVDLVPSFNVFAVSSHTNAPSGGGMIGTILLTYSDNTTDTIVSDASWCVQGAPPAGFEQLEFDDTAWSAGTVVGAAGDAPWGPLHIASDPPVLGLQATQWVWTDVGQTATDLLPAGSRAFRRIFTPAPNQTPMNANILISANNEYTLYVNGVVVGTGANPQVAQHYVVEFQPGTEEVVLAVLATNTGSEASTAGVLVVMEVNMLPVGRVGCIGGAFALTDVTWKSTTGSIPAGWEQPGFNDTAWSAVFVEANYGTPKFGNLTIAAVSPTVTV</sequence>
<reference evidence="2" key="1">
    <citation type="submission" date="2023-03" db="EMBL/GenBank/DDBJ databases">
        <title>Massive genome expansion in bonnet fungi (Mycena s.s.) driven by repeated elements and novel gene families across ecological guilds.</title>
        <authorList>
            <consortium name="Lawrence Berkeley National Laboratory"/>
            <person name="Harder C.B."/>
            <person name="Miyauchi S."/>
            <person name="Viragh M."/>
            <person name="Kuo A."/>
            <person name="Thoen E."/>
            <person name="Andreopoulos B."/>
            <person name="Lu D."/>
            <person name="Skrede I."/>
            <person name="Drula E."/>
            <person name="Henrissat B."/>
            <person name="Morin E."/>
            <person name="Kohler A."/>
            <person name="Barry K."/>
            <person name="LaButti K."/>
            <person name="Morin E."/>
            <person name="Salamov A."/>
            <person name="Lipzen A."/>
            <person name="Mereny Z."/>
            <person name="Hegedus B."/>
            <person name="Baldrian P."/>
            <person name="Stursova M."/>
            <person name="Weitz H."/>
            <person name="Taylor A."/>
            <person name="Grigoriev I.V."/>
            <person name="Nagy L.G."/>
            <person name="Martin F."/>
            <person name="Kauserud H."/>
        </authorList>
    </citation>
    <scope>NUCLEOTIDE SEQUENCE</scope>
    <source>
        <strain evidence="2">9284</strain>
    </source>
</reference>
<protein>
    <recommendedName>
        <fullName evidence="4">Lectin</fullName>
    </recommendedName>
</protein>
<feature type="compositionally biased region" description="Polar residues" evidence="1">
    <location>
        <begin position="1"/>
        <end position="13"/>
    </location>
</feature>
<dbReference type="Gene3D" id="2.60.120.260">
    <property type="entry name" value="Galactose-binding domain-like"/>
    <property type="match status" value="2"/>
</dbReference>
<evidence type="ECO:0008006" key="4">
    <source>
        <dbReference type="Google" id="ProtNLM"/>
    </source>
</evidence>
<feature type="region of interest" description="Disordered" evidence="1">
    <location>
        <begin position="1"/>
        <end position="32"/>
    </location>
</feature>
<comment type="caution">
    <text evidence="2">The sequence shown here is derived from an EMBL/GenBank/DDBJ whole genome shotgun (WGS) entry which is preliminary data.</text>
</comment>
<accession>A0AAD7C853</accession>
<dbReference type="AlphaFoldDB" id="A0AAD7C853"/>
<evidence type="ECO:0000256" key="1">
    <source>
        <dbReference type="SAM" id="MobiDB-lite"/>
    </source>
</evidence>
<gene>
    <name evidence="2" type="ORF">FB45DRAFT_360293</name>
</gene>
<evidence type="ECO:0000313" key="3">
    <source>
        <dbReference type="Proteomes" id="UP001221142"/>
    </source>
</evidence>
<dbReference type="Proteomes" id="UP001221142">
    <property type="component" value="Unassembled WGS sequence"/>
</dbReference>
<evidence type="ECO:0000313" key="2">
    <source>
        <dbReference type="EMBL" id="KAJ7641634.1"/>
    </source>
</evidence>
<dbReference type="EMBL" id="JARKIF010000004">
    <property type="protein sequence ID" value="KAJ7641634.1"/>
    <property type="molecule type" value="Genomic_DNA"/>
</dbReference>
<organism evidence="2 3">
    <name type="scientific">Roridomyces roridus</name>
    <dbReference type="NCBI Taxonomy" id="1738132"/>
    <lineage>
        <taxon>Eukaryota</taxon>
        <taxon>Fungi</taxon>
        <taxon>Dikarya</taxon>
        <taxon>Basidiomycota</taxon>
        <taxon>Agaricomycotina</taxon>
        <taxon>Agaricomycetes</taxon>
        <taxon>Agaricomycetidae</taxon>
        <taxon>Agaricales</taxon>
        <taxon>Marasmiineae</taxon>
        <taxon>Mycenaceae</taxon>
        <taxon>Roridomyces</taxon>
    </lineage>
</organism>